<dbReference type="Proteomes" id="UP001642260">
    <property type="component" value="Unassembled WGS sequence"/>
</dbReference>
<dbReference type="InterPro" id="IPR033734">
    <property type="entry name" value="Jacalin-like_lectin_dom_plant"/>
</dbReference>
<accession>A0ABC8KR43</accession>
<dbReference type="Gene3D" id="2.100.10.30">
    <property type="entry name" value="Jacalin-like lectin domain"/>
    <property type="match status" value="4"/>
</dbReference>
<evidence type="ECO:0000256" key="2">
    <source>
        <dbReference type="ARBA" id="ARBA00022734"/>
    </source>
</evidence>
<feature type="domain" description="Jacalin-type lectin" evidence="4">
    <location>
        <begin position="295"/>
        <end position="433"/>
    </location>
</feature>
<feature type="domain" description="Jacalin-type lectin" evidence="4">
    <location>
        <begin position="2"/>
        <end position="146"/>
    </location>
</feature>
<dbReference type="Pfam" id="PF01419">
    <property type="entry name" value="Jacalin"/>
    <property type="match status" value="4"/>
</dbReference>
<feature type="domain" description="Jacalin-type lectin" evidence="4">
    <location>
        <begin position="440"/>
        <end position="565"/>
    </location>
</feature>
<dbReference type="FunFam" id="2.100.10.30:FF:000001">
    <property type="entry name" value="Jacalin-related lectin 33"/>
    <property type="match status" value="2"/>
</dbReference>
<keyword evidence="6" id="KW-1185">Reference proteome</keyword>
<evidence type="ECO:0000313" key="5">
    <source>
        <dbReference type="EMBL" id="CAH8361101.1"/>
    </source>
</evidence>
<protein>
    <recommendedName>
        <fullName evidence="4">Jacalin-type lectin domain-containing protein</fullName>
    </recommendedName>
</protein>
<dbReference type="SMART" id="SM00915">
    <property type="entry name" value="Jacalin"/>
    <property type="match status" value="4"/>
</dbReference>
<dbReference type="AlphaFoldDB" id="A0ABC8KR43"/>
<gene>
    <name evidence="5" type="ORF">ERUC_LOCUS26857</name>
</gene>
<dbReference type="SUPFAM" id="SSF51101">
    <property type="entry name" value="Mannose-binding lectins"/>
    <property type="match status" value="4"/>
</dbReference>
<comment type="similarity">
    <text evidence="1">Belongs to the jacalin lectin family.</text>
</comment>
<evidence type="ECO:0000313" key="6">
    <source>
        <dbReference type="Proteomes" id="UP001642260"/>
    </source>
</evidence>
<organism evidence="5 6">
    <name type="scientific">Eruca vesicaria subsp. sativa</name>
    <name type="common">Garden rocket</name>
    <name type="synonym">Eruca sativa</name>
    <dbReference type="NCBI Taxonomy" id="29727"/>
    <lineage>
        <taxon>Eukaryota</taxon>
        <taxon>Viridiplantae</taxon>
        <taxon>Streptophyta</taxon>
        <taxon>Embryophyta</taxon>
        <taxon>Tracheophyta</taxon>
        <taxon>Spermatophyta</taxon>
        <taxon>Magnoliopsida</taxon>
        <taxon>eudicotyledons</taxon>
        <taxon>Gunneridae</taxon>
        <taxon>Pentapetalae</taxon>
        <taxon>rosids</taxon>
        <taxon>malvids</taxon>
        <taxon>Brassicales</taxon>
        <taxon>Brassicaceae</taxon>
        <taxon>Brassiceae</taxon>
        <taxon>Eruca</taxon>
    </lineage>
</organism>
<dbReference type="InterPro" id="IPR001229">
    <property type="entry name" value="Jacalin-like_lectin_dom"/>
</dbReference>
<dbReference type="PROSITE" id="PS51752">
    <property type="entry name" value="JACALIN_LECTIN"/>
    <property type="match status" value="4"/>
</dbReference>
<keyword evidence="2" id="KW-0430">Lectin</keyword>
<dbReference type="InterPro" id="IPR036404">
    <property type="entry name" value="Jacalin-like_lectin_dom_sf"/>
</dbReference>
<name>A0ABC8KR43_ERUVS</name>
<sequence>MIQKLDAQGSFPDIGKWDDGSDHDGVSKIYIGCGIKGIRCIYFDYVKSGKSIEGTRHGFPVYMAEINLLENEHLESVSGTYVKDEHIYSLVFKSNFKTIGPIMPMDENSVPGETKDFTLAVKGKKIIGFHGSSIYMVKSLGAYFTWITPTRVEAKDGKGGKKWDDEYNHEDVSMIHVRGGYGGIQSIQFDYVTNGELKKGPVRGVSNGGFTSTYEINYLNDEYLVFVEGYYDDGLRVIQGIQFRTNIRTFEMMGYAKGRKFTLEDNGNKITGFHGYADKRALISIGAYFTPATPCCKLECIGQPGDGLRWDDGAGYDGIRKVFVAAPACILSIRFEYEHRGKVIKTRFRGESEEEVEFVIDYPNEFITSVEGSLEGIRVTSLTVKTSKGRTSPKFGFRVTSDKFVLEKPGHVLVGFHGSSDYYLLALGAYYRPLPPPPDTVKIEEEGGDGGDYWDDGGAFNGIRKIYIGLTENNTIDDHGNKSVLYDLQELTLSDPAEYLTSVEGDYDDESGVITMLKFTTNNNSRVFGFSTTTSFILHKDKHKIVGFHGKSSNMLHQIGVHVLPIP</sequence>
<keyword evidence="3" id="KW-0677">Repeat</keyword>
<proteinExistence type="inferred from homology"/>
<reference evidence="5 6" key="1">
    <citation type="submission" date="2022-03" db="EMBL/GenBank/DDBJ databases">
        <authorList>
            <person name="Macdonald S."/>
            <person name="Ahmed S."/>
            <person name="Newling K."/>
        </authorList>
    </citation>
    <scope>NUCLEOTIDE SEQUENCE [LARGE SCALE GENOMIC DNA]</scope>
</reference>
<dbReference type="CDD" id="cd09612">
    <property type="entry name" value="Jacalin"/>
    <property type="match status" value="3"/>
</dbReference>
<feature type="domain" description="Jacalin-type lectin" evidence="4">
    <location>
        <begin position="149"/>
        <end position="291"/>
    </location>
</feature>
<evidence type="ECO:0000256" key="3">
    <source>
        <dbReference type="ARBA" id="ARBA00022737"/>
    </source>
</evidence>
<evidence type="ECO:0000259" key="4">
    <source>
        <dbReference type="PROSITE" id="PS51752"/>
    </source>
</evidence>
<comment type="caution">
    <text evidence="5">The sequence shown here is derived from an EMBL/GenBank/DDBJ whole genome shotgun (WGS) entry which is preliminary data.</text>
</comment>
<dbReference type="GO" id="GO:0030246">
    <property type="term" value="F:carbohydrate binding"/>
    <property type="evidence" value="ECO:0007669"/>
    <property type="project" value="UniProtKB-KW"/>
</dbReference>
<evidence type="ECO:0000256" key="1">
    <source>
        <dbReference type="ARBA" id="ARBA00006568"/>
    </source>
</evidence>
<dbReference type="PANTHER" id="PTHR47293:SF66">
    <property type="entry name" value="JACALIN-RELATED LECTIN 11-RELATED"/>
    <property type="match status" value="1"/>
</dbReference>
<dbReference type="PANTHER" id="PTHR47293">
    <property type="entry name" value="JACALIN-RELATED LECTIN 3"/>
    <property type="match status" value="1"/>
</dbReference>
<dbReference type="EMBL" id="CAKOAT010297377">
    <property type="protein sequence ID" value="CAH8361101.1"/>
    <property type="molecule type" value="Genomic_DNA"/>
</dbReference>